<feature type="domain" description="Transcription initiation factor TFIID component TAF4 C-terminal" evidence="10">
    <location>
        <begin position="231"/>
        <end position="496"/>
    </location>
</feature>
<organism evidence="11 12">
    <name type="scientific">Saitoella complicata (strain BCRC 22490 / CBS 7301 / JCM 7358 / NBRC 10748 / NRRL Y-17804)</name>
    <dbReference type="NCBI Taxonomy" id="698492"/>
    <lineage>
        <taxon>Eukaryota</taxon>
        <taxon>Fungi</taxon>
        <taxon>Dikarya</taxon>
        <taxon>Ascomycota</taxon>
        <taxon>Taphrinomycotina</taxon>
        <taxon>Taphrinomycotina incertae sedis</taxon>
        <taxon>Saitoella</taxon>
    </lineage>
</organism>
<keyword evidence="4" id="KW-0805">Transcription regulation</keyword>
<feature type="region of interest" description="Disordered" evidence="9">
    <location>
        <begin position="56"/>
        <end position="143"/>
    </location>
</feature>
<feature type="region of interest" description="Disordered" evidence="9">
    <location>
        <begin position="200"/>
        <end position="226"/>
    </location>
</feature>
<feature type="region of interest" description="Disordered" evidence="9">
    <location>
        <begin position="370"/>
        <end position="418"/>
    </location>
</feature>
<feature type="compositionally biased region" description="Basic and acidic residues" evidence="9">
    <location>
        <begin position="370"/>
        <end position="379"/>
    </location>
</feature>
<evidence type="ECO:0000256" key="3">
    <source>
        <dbReference type="ARBA" id="ARBA00017306"/>
    </source>
</evidence>
<dbReference type="InterPro" id="IPR045144">
    <property type="entry name" value="TAF4"/>
</dbReference>
<dbReference type="InterPro" id="IPR007900">
    <property type="entry name" value="TAF4_C"/>
</dbReference>
<comment type="caution">
    <text evidence="11">The sequence shown here is derived from an EMBL/GenBank/DDBJ whole genome shotgun (WGS) entry which is preliminary data.</text>
</comment>
<evidence type="ECO:0000313" key="12">
    <source>
        <dbReference type="Proteomes" id="UP000033140"/>
    </source>
</evidence>
<dbReference type="InterPro" id="IPR009072">
    <property type="entry name" value="Histone-fold"/>
</dbReference>
<evidence type="ECO:0000256" key="4">
    <source>
        <dbReference type="ARBA" id="ARBA00023015"/>
    </source>
</evidence>
<dbReference type="CDD" id="cd08045">
    <property type="entry name" value="HFD_TAF4"/>
    <property type="match status" value="1"/>
</dbReference>
<protein>
    <recommendedName>
        <fullName evidence="3">Transcription initiation factor TFIID subunit 4</fullName>
    </recommendedName>
    <alternativeName>
        <fullName evidence="8">TBP-associated factor 4</fullName>
    </alternativeName>
</protein>
<comment type="function">
    <text evidence="7">Functions as a component of the DNA-binding general transcription factor complex TFIID. Binding of TFIID to a promoter (with or without TATA element) is the initial step in pre-initiation complex (PIC) formation. TFIID plays a key role in the regulation of gene expression by RNA polymerase II through different activities such as transcription activator interaction, core promoter recognition and selectivity, TFIIA and TFIIB interaction, chromatin modification (histone acetylation by TAF1), facilitation of DNA opening and initiation of transcription.</text>
</comment>
<accession>A0A0E9NQK4</accession>
<evidence type="ECO:0000256" key="9">
    <source>
        <dbReference type="SAM" id="MobiDB-lite"/>
    </source>
</evidence>
<evidence type="ECO:0000256" key="2">
    <source>
        <dbReference type="ARBA" id="ARBA00006178"/>
    </source>
</evidence>
<dbReference type="EMBL" id="BACD03000056">
    <property type="protein sequence ID" value="GAO51946.1"/>
    <property type="molecule type" value="Genomic_DNA"/>
</dbReference>
<gene>
    <name evidence="11" type="ORF">G7K_6034-t1</name>
</gene>
<dbReference type="Pfam" id="PF05236">
    <property type="entry name" value="TAF4"/>
    <property type="match status" value="1"/>
</dbReference>
<keyword evidence="5" id="KW-0804">Transcription</keyword>
<name>A0A0E9NQK4_SAICN</name>
<evidence type="ECO:0000256" key="6">
    <source>
        <dbReference type="ARBA" id="ARBA00023242"/>
    </source>
</evidence>
<keyword evidence="6" id="KW-0539">Nucleus</keyword>
<dbReference type="PANTHER" id="PTHR15138:SF14">
    <property type="entry name" value="TRANSCRIPTION INITIATION FACTOR TFIID SUBUNIT 4"/>
    <property type="match status" value="1"/>
</dbReference>
<dbReference type="AlphaFoldDB" id="A0A0E9NQK4"/>
<dbReference type="GO" id="GO:0046982">
    <property type="term" value="F:protein heterodimerization activity"/>
    <property type="evidence" value="ECO:0007669"/>
    <property type="project" value="InterPro"/>
</dbReference>
<dbReference type="Gene3D" id="1.10.20.10">
    <property type="entry name" value="Histone, subunit A"/>
    <property type="match status" value="1"/>
</dbReference>
<dbReference type="PANTHER" id="PTHR15138">
    <property type="entry name" value="TRANSCRIPTION INITIATION FACTOR TFIID SUBUNIT 4"/>
    <property type="match status" value="1"/>
</dbReference>
<dbReference type="GO" id="GO:0016251">
    <property type="term" value="F:RNA polymerase II general transcription initiation factor activity"/>
    <property type="evidence" value="ECO:0007669"/>
    <property type="project" value="TreeGrafter"/>
</dbReference>
<dbReference type="GO" id="GO:0003677">
    <property type="term" value="F:DNA binding"/>
    <property type="evidence" value="ECO:0007669"/>
    <property type="project" value="TreeGrafter"/>
</dbReference>
<dbReference type="Proteomes" id="UP000033140">
    <property type="component" value="Unassembled WGS sequence"/>
</dbReference>
<evidence type="ECO:0000256" key="5">
    <source>
        <dbReference type="ARBA" id="ARBA00023163"/>
    </source>
</evidence>
<evidence type="ECO:0000313" key="11">
    <source>
        <dbReference type="EMBL" id="GAO51946.1"/>
    </source>
</evidence>
<evidence type="ECO:0000256" key="7">
    <source>
        <dbReference type="ARBA" id="ARBA00025346"/>
    </source>
</evidence>
<comment type="subcellular location">
    <subcellularLocation>
        <location evidence="1">Nucleus</location>
    </subcellularLocation>
</comment>
<reference evidence="11 12" key="3">
    <citation type="journal article" date="2015" name="Genome Announc.">
        <title>Draft Genome Sequence of the Archiascomycetous Yeast Saitoella complicata.</title>
        <authorList>
            <person name="Yamauchi K."/>
            <person name="Kondo S."/>
            <person name="Hamamoto M."/>
            <person name="Takahashi Y."/>
            <person name="Ogura Y."/>
            <person name="Hayashi T."/>
            <person name="Nishida H."/>
        </authorList>
    </citation>
    <scope>NUCLEOTIDE SEQUENCE [LARGE SCALE GENOMIC DNA]</scope>
    <source>
        <strain evidence="11 12">NRRL Y-17804</strain>
    </source>
</reference>
<feature type="region of interest" description="Disordered" evidence="9">
    <location>
        <begin position="445"/>
        <end position="470"/>
    </location>
</feature>
<evidence type="ECO:0000256" key="8">
    <source>
        <dbReference type="ARBA" id="ARBA00031747"/>
    </source>
</evidence>
<dbReference type="GO" id="GO:0005669">
    <property type="term" value="C:transcription factor TFIID complex"/>
    <property type="evidence" value="ECO:0007669"/>
    <property type="project" value="InterPro"/>
</dbReference>
<feature type="compositionally biased region" description="Basic and acidic residues" evidence="9">
    <location>
        <begin position="113"/>
        <end position="127"/>
    </location>
</feature>
<reference evidence="11 12" key="2">
    <citation type="journal article" date="2014" name="J. Gen. Appl. Microbiol.">
        <title>The early diverging ascomycetous budding yeast Saitoella complicata has three histone deacetylases belonging to the Clr6, Hos2, and Rpd3 lineages.</title>
        <authorList>
            <person name="Nishida H."/>
            <person name="Matsumoto T."/>
            <person name="Kondo S."/>
            <person name="Hamamoto M."/>
            <person name="Yoshikawa H."/>
        </authorList>
    </citation>
    <scope>NUCLEOTIDE SEQUENCE [LARGE SCALE GENOMIC DNA]</scope>
    <source>
        <strain evidence="11 12">NRRL Y-17804</strain>
    </source>
</reference>
<proteinExistence type="inferred from homology"/>
<keyword evidence="12" id="KW-1185">Reference proteome</keyword>
<feature type="compositionally biased region" description="Pro residues" evidence="9">
    <location>
        <begin position="75"/>
        <end position="87"/>
    </location>
</feature>
<evidence type="ECO:0000259" key="10">
    <source>
        <dbReference type="Pfam" id="PF05236"/>
    </source>
</evidence>
<comment type="similarity">
    <text evidence="2">Belongs to the TAF4 family.</text>
</comment>
<dbReference type="GO" id="GO:0006367">
    <property type="term" value="P:transcription initiation at RNA polymerase II promoter"/>
    <property type="evidence" value="ECO:0007669"/>
    <property type="project" value="TreeGrafter"/>
</dbReference>
<dbReference type="STRING" id="698492.A0A0E9NQK4"/>
<reference evidence="11 12" key="1">
    <citation type="journal article" date="2011" name="J. Gen. Appl. Microbiol.">
        <title>Draft genome sequencing of the enigmatic yeast Saitoella complicata.</title>
        <authorList>
            <person name="Nishida H."/>
            <person name="Hamamoto M."/>
            <person name="Sugiyama J."/>
        </authorList>
    </citation>
    <scope>NUCLEOTIDE SEQUENCE [LARGE SCALE GENOMIC DNA]</scope>
    <source>
        <strain evidence="11 12">NRRL Y-17804</strain>
    </source>
</reference>
<sequence length="516" mass="55468">MHYGQYTYTGTKFSHNLQGAFTPYIGFISPVQTVDYRQDRIAYPYCRFYRHRNTGEMSATTGNNEPVIKQENPGQQPPPQQYAPPPQQVQHSVPQMQYHQQMMMQASAMTPKRPGETDEGANKRPRLDLQLPPGTPLAGPMHGQHMVGTPQQMSAPGMPGMPGTPMGTPMGPPMGMPRAGGPGPGTPGGMPHHIAPWAFPPAGHTPGAGPRGMPPPQTPKTEDPLDSKDKFQDALFTAGIDIRAEEQALANQNMIPGGGGYMQQQQYNPYAYQQQNRERQSDFLNSTPMIHLLNGTATAHALKSIDPDVPALLALAVKERLSSLITSMAALEKHRTSGPVNPGPSPEARALAALANKERADEERRLVLLESRKQEEETRQAQAVLEGTATPTTEGEKPKKPRKSLVPGGRGTPVNEEAQTRLANATASAMSGSRGKKYAWMTSSGAITPGSSANRRKLAPAKKGGLGEGGKGYEETKGLITMKDALLALEGERDGEGGGGGIGVQKVVMRGYSRLR</sequence>
<evidence type="ECO:0000256" key="1">
    <source>
        <dbReference type="ARBA" id="ARBA00004123"/>
    </source>
</evidence>
<feature type="compositionally biased region" description="Low complexity" evidence="9">
    <location>
        <begin position="88"/>
        <end position="109"/>
    </location>
</feature>